<comment type="caution">
    <text evidence="2">The sequence shown here is derived from an EMBL/GenBank/DDBJ whole genome shotgun (WGS) entry which is preliminary data.</text>
</comment>
<protein>
    <submittedName>
        <fullName evidence="2">Uncharacterized protein</fullName>
    </submittedName>
</protein>
<evidence type="ECO:0000256" key="1">
    <source>
        <dbReference type="SAM" id="MobiDB-lite"/>
    </source>
</evidence>
<sequence length="79" mass="8799">MENMGPSGVRKTGFTDESSDTSMNMVEWTWRFGVRRSIGLVFSAGLNLPLDPCGLWTRKCVWIHPGLWLAIPSSSKDPS</sequence>
<dbReference type="AlphaFoldDB" id="L8X0Z3"/>
<dbReference type="EMBL" id="AFRT01000748">
    <property type="protein sequence ID" value="ELU42757.1"/>
    <property type="molecule type" value="Genomic_DNA"/>
</dbReference>
<feature type="region of interest" description="Disordered" evidence="1">
    <location>
        <begin position="1"/>
        <end position="20"/>
    </location>
</feature>
<reference evidence="2 3" key="1">
    <citation type="journal article" date="2013" name="Nat. Commun.">
        <title>The evolution and pathogenic mechanisms of the rice sheath blight pathogen.</title>
        <authorList>
            <person name="Zheng A."/>
            <person name="Lin R."/>
            <person name="Xu L."/>
            <person name="Qin P."/>
            <person name="Tang C."/>
            <person name="Ai P."/>
            <person name="Zhang D."/>
            <person name="Liu Y."/>
            <person name="Sun Z."/>
            <person name="Feng H."/>
            <person name="Wang Y."/>
            <person name="Chen Y."/>
            <person name="Liang X."/>
            <person name="Fu R."/>
            <person name="Li Q."/>
            <person name="Zhang J."/>
            <person name="Yu X."/>
            <person name="Xie Z."/>
            <person name="Ding L."/>
            <person name="Guan P."/>
            <person name="Tang J."/>
            <person name="Liang Y."/>
            <person name="Wang S."/>
            <person name="Deng Q."/>
            <person name="Li S."/>
            <person name="Zhu J."/>
            <person name="Wang L."/>
            <person name="Liu H."/>
            <person name="Li P."/>
        </authorList>
    </citation>
    <scope>NUCLEOTIDE SEQUENCE [LARGE SCALE GENOMIC DNA]</scope>
    <source>
        <strain evidence="3">AG-1 IA</strain>
    </source>
</reference>
<keyword evidence="3" id="KW-1185">Reference proteome</keyword>
<organism evidence="2 3">
    <name type="scientific">Thanatephorus cucumeris (strain AG1-IA)</name>
    <name type="common">Rice sheath blight fungus</name>
    <name type="synonym">Rhizoctonia solani</name>
    <dbReference type="NCBI Taxonomy" id="983506"/>
    <lineage>
        <taxon>Eukaryota</taxon>
        <taxon>Fungi</taxon>
        <taxon>Dikarya</taxon>
        <taxon>Basidiomycota</taxon>
        <taxon>Agaricomycotina</taxon>
        <taxon>Agaricomycetes</taxon>
        <taxon>Cantharellales</taxon>
        <taxon>Ceratobasidiaceae</taxon>
        <taxon>Rhizoctonia</taxon>
        <taxon>Rhizoctonia solani AG-1</taxon>
    </lineage>
</organism>
<evidence type="ECO:0000313" key="2">
    <source>
        <dbReference type="EMBL" id="ELU42757.1"/>
    </source>
</evidence>
<gene>
    <name evidence="2" type="ORF">AG1IA_03213</name>
</gene>
<dbReference type="HOGENOM" id="CLU_2607664_0_0_1"/>
<accession>L8X0Z3</accession>
<evidence type="ECO:0000313" key="3">
    <source>
        <dbReference type="Proteomes" id="UP000011668"/>
    </source>
</evidence>
<name>L8X0Z3_THACA</name>
<dbReference type="Proteomes" id="UP000011668">
    <property type="component" value="Unassembled WGS sequence"/>
</dbReference>
<proteinExistence type="predicted"/>